<dbReference type="EMBL" id="JANHOG010000350">
    <property type="protein sequence ID" value="KAJ3555242.1"/>
    <property type="molecule type" value="Genomic_DNA"/>
</dbReference>
<accession>A0ACC1T842</accession>
<organism evidence="1 2">
    <name type="scientific">Phlebia brevispora</name>
    <dbReference type="NCBI Taxonomy" id="194682"/>
    <lineage>
        <taxon>Eukaryota</taxon>
        <taxon>Fungi</taxon>
        <taxon>Dikarya</taxon>
        <taxon>Basidiomycota</taxon>
        <taxon>Agaricomycotina</taxon>
        <taxon>Agaricomycetes</taxon>
        <taxon>Polyporales</taxon>
        <taxon>Meruliaceae</taxon>
        <taxon>Phlebia</taxon>
    </lineage>
</organism>
<evidence type="ECO:0000313" key="1">
    <source>
        <dbReference type="EMBL" id="KAJ3555242.1"/>
    </source>
</evidence>
<evidence type="ECO:0000313" key="2">
    <source>
        <dbReference type="Proteomes" id="UP001148662"/>
    </source>
</evidence>
<gene>
    <name evidence="1" type="ORF">NM688_g2689</name>
</gene>
<keyword evidence="2" id="KW-1185">Reference proteome</keyword>
<name>A0ACC1T842_9APHY</name>
<proteinExistence type="predicted"/>
<comment type="caution">
    <text evidence="1">The sequence shown here is derived from an EMBL/GenBank/DDBJ whole genome shotgun (WGS) entry which is preliminary data.</text>
</comment>
<reference evidence="1" key="1">
    <citation type="submission" date="2022-07" db="EMBL/GenBank/DDBJ databases">
        <title>Genome Sequence of Phlebia brevispora.</title>
        <authorList>
            <person name="Buettner E."/>
        </authorList>
    </citation>
    <scope>NUCLEOTIDE SEQUENCE</scope>
    <source>
        <strain evidence="1">MPL23</strain>
    </source>
</reference>
<protein>
    <submittedName>
        <fullName evidence="1">Uncharacterized protein</fullName>
    </submittedName>
</protein>
<dbReference type="Proteomes" id="UP001148662">
    <property type="component" value="Unassembled WGS sequence"/>
</dbReference>
<sequence length="174" mass="19117">MEGLPANRVRSTADQSDIVMFTNHDKHGILGGLHLPEQYCYCFSDCNAPTVPPCTDSDRISGSEFGYTSNVIGVLTTLQAAFLDHAGKGRSDFRTISIHFSIPRILLLWTLVASTVQTLLPFLGGMHTCILFAAIASVICVYQVSVASSRLIHDMWTYVHRVGRRKSQTADEAV</sequence>